<gene>
    <name evidence="2" type="primary">Piso0_003485</name>
    <name evidence="1" type="ORF">GNLVRS01_PISO0G13360g</name>
    <name evidence="2" type="ORF">GNLVRS01_PISO0H13361g</name>
</gene>
<dbReference type="EMBL" id="FO082053">
    <property type="protein sequence ID" value="CCE80369.1"/>
    <property type="molecule type" value="Genomic_DNA"/>
</dbReference>
<evidence type="ECO:0000313" key="1">
    <source>
        <dbReference type="EMBL" id="CCE80369.1"/>
    </source>
</evidence>
<reference evidence="3" key="2">
    <citation type="journal article" date="2012" name="G3 (Bethesda)">
        <title>Pichia sorbitophila, an interspecies yeast hybrid reveals early steps of genome resolution following polyploidization.</title>
        <authorList>
            <person name="Leh Louis V."/>
            <person name="Despons L."/>
            <person name="Friedrich A."/>
            <person name="Martin T."/>
            <person name="Durrens P."/>
            <person name="Casaregola S."/>
            <person name="Neuveglise C."/>
            <person name="Fairhead C."/>
            <person name="Marck C."/>
            <person name="Cruz J.A."/>
            <person name="Straub M.L."/>
            <person name="Kugler V."/>
            <person name="Sacerdot C."/>
            <person name="Uzunov Z."/>
            <person name="Thierry A."/>
            <person name="Weiss S."/>
            <person name="Bleykasten C."/>
            <person name="De Montigny J."/>
            <person name="Jacques N."/>
            <person name="Jung P."/>
            <person name="Lemaire M."/>
            <person name="Mallet S."/>
            <person name="Morel G."/>
            <person name="Richard G.F."/>
            <person name="Sarkar A."/>
            <person name="Savel G."/>
            <person name="Schacherer J."/>
            <person name="Seret M.L."/>
            <person name="Talla E."/>
            <person name="Samson G."/>
            <person name="Jubin C."/>
            <person name="Poulain J."/>
            <person name="Vacherie B."/>
            <person name="Barbe V."/>
            <person name="Pelletier E."/>
            <person name="Sherman D.J."/>
            <person name="Westhof E."/>
            <person name="Weissenbach J."/>
            <person name="Baret P.V."/>
            <person name="Wincker P."/>
            <person name="Gaillardin C."/>
            <person name="Dujon B."/>
            <person name="Souciet J.L."/>
        </authorList>
    </citation>
    <scope>NUCLEOTIDE SEQUENCE [LARGE SCALE GENOMIC DNA]</scope>
    <source>
        <strain evidence="3">ATCC MYA-4447 / BCRC 22081 / CBS 7064 / NBRC 10061 / NRRL Y-12695</strain>
    </source>
</reference>
<keyword evidence="3" id="KW-1185">Reference proteome</keyword>
<evidence type="ECO:0000313" key="2">
    <source>
        <dbReference type="EMBL" id="CCE81134.1"/>
    </source>
</evidence>
<dbReference type="eggNOG" id="ENOG502S6DV">
    <property type="taxonomic scope" value="Eukaryota"/>
</dbReference>
<dbReference type="Proteomes" id="UP000005222">
    <property type="component" value="Chromosome H"/>
</dbReference>
<reference evidence="2" key="1">
    <citation type="submission" date="2011-10" db="EMBL/GenBank/DDBJ databases">
        <authorList>
            <person name="Genoscope - CEA"/>
        </authorList>
    </citation>
    <scope>NUCLEOTIDE SEQUENCE</scope>
</reference>
<name>G8YI82_PICSO</name>
<dbReference type="InParanoid" id="G8YI82"/>
<dbReference type="OrthoDB" id="5358702at2759"/>
<evidence type="ECO:0000313" key="3">
    <source>
        <dbReference type="Proteomes" id="UP000005222"/>
    </source>
</evidence>
<dbReference type="AlphaFoldDB" id="G8YI82"/>
<accession>G8YI82</accession>
<proteinExistence type="predicted"/>
<dbReference type="HOGENOM" id="CLU_767254_0_0_1"/>
<protein>
    <submittedName>
        <fullName evidence="2">Piso0_003485 protein</fullName>
    </submittedName>
</protein>
<organism evidence="2 3">
    <name type="scientific">Pichia sorbitophila (strain ATCC MYA-4447 / BCRC 22081 / CBS 7064 / NBRC 10061 / NRRL Y-12695)</name>
    <name type="common">Hybrid yeast</name>
    <dbReference type="NCBI Taxonomy" id="559304"/>
    <lineage>
        <taxon>Eukaryota</taxon>
        <taxon>Fungi</taxon>
        <taxon>Dikarya</taxon>
        <taxon>Ascomycota</taxon>
        <taxon>Saccharomycotina</taxon>
        <taxon>Pichiomycetes</taxon>
        <taxon>Debaryomycetaceae</taxon>
        <taxon>Millerozyma</taxon>
    </lineage>
</organism>
<dbReference type="STRING" id="559304.G8YI82"/>
<dbReference type="Proteomes" id="UP000005222">
    <property type="component" value="Chromosome G"/>
</dbReference>
<sequence length="399" mass="46103">MGNWERNLSFTRSLKDVLASDRDLGYRIITVLPRSFDQDEIMVHEEDSSLEVGITKTRYKKIFIEVHELWVEYLQSKQSDHGVFLKDKQFALLDLYDMTLGFLITTNENHSIFLLHESVLWQLHTKSEEPQAFLSQEFEVITSYITSRLQRVNKSSSLWHLIKQVSLVHIFDQLMQGDLERIGLYRILIRRTLKSCQLHTTNYYASGFLNWCIRVNFLLQISPSISDEIKQAINGLQDELRSMLTSITRSSVADMSMWLSLNVCCWERYGSGSETLDYIIFEYNTLAENLRKRALKVMNFPYVEQHVDLSISSSSWNCIRSQLEWLLSIHCTHLGPYDSIFTFAAKSSKLKELLDLLISFQKNIGVAAGGYQGGTVATQVTKDAFRAVIEKLQTKYKAS</sequence>
<dbReference type="EMBL" id="FO082052">
    <property type="protein sequence ID" value="CCE81134.1"/>
    <property type="molecule type" value="Genomic_DNA"/>
</dbReference>